<keyword evidence="1" id="KW-0472">Membrane</keyword>
<feature type="transmembrane region" description="Helical" evidence="1">
    <location>
        <begin position="68"/>
        <end position="86"/>
    </location>
</feature>
<name>A0A0D6PIH5_9PROT</name>
<gene>
    <name evidence="2" type="ORF">Aam_104_008</name>
</gene>
<dbReference type="Proteomes" id="UP000032668">
    <property type="component" value="Unassembled WGS sequence"/>
</dbReference>
<reference evidence="2 3" key="1">
    <citation type="submission" date="2012-11" db="EMBL/GenBank/DDBJ databases">
        <title>Whole genome sequence of Acidocella aminolytica 101 = DSM 11237.</title>
        <authorList>
            <person name="Azuma Y."/>
            <person name="Higashiura N."/>
            <person name="Hirakawa H."/>
            <person name="Matsushita K."/>
        </authorList>
    </citation>
    <scope>NUCLEOTIDE SEQUENCE [LARGE SCALE GENOMIC DNA]</scope>
    <source>
        <strain evidence="3">101 / DSM 11237</strain>
    </source>
</reference>
<sequence>MSPRPRTGSGMEEDFTPPPDAPGRSAGFASQLGRALLGLLRGALRFLVVVVLDVLILAVRFVLWFRRLLFWLGFFSALSCILNYEVHKLRLAAFALGAGILMMALSRASLLLNDRLRCWQLQLHAWAQGWPVKRYAFTVLPPRR</sequence>
<organism evidence="2 3">
    <name type="scientific">Acidocella aminolytica 101 = DSM 11237</name>
    <dbReference type="NCBI Taxonomy" id="1120923"/>
    <lineage>
        <taxon>Bacteria</taxon>
        <taxon>Pseudomonadati</taxon>
        <taxon>Pseudomonadota</taxon>
        <taxon>Alphaproteobacteria</taxon>
        <taxon>Acetobacterales</taxon>
        <taxon>Acidocellaceae</taxon>
        <taxon>Acidocella</taxon>
    </lineage>
</organism>
<protein>
    <submittedName>
        <fullName evidence="2">Uncharacterized protein</fullName>
    </submittedName>
</protein>
<proteinExistence type="predicted"/>
<evidence type="ECO:0000256" key="1">
    <source>
        <dbReference type="SAM" id="Phobius"/>
    </source>
</evidence>
<keyword evidence="1" id="KW-0812">Transmembrane</keyword>
<evidence type="ECO:0000313" key="3">
    <source>
        <dbReference type="Proteomes" id="UP000032668"/>
    </source>
</evidence>
<feature type="transmembrane region" description="Helical" evidence="1">
    <location>
        <begin position="92"/>
        <end position="112"/>
    </location>
</feature>
<accession>A0A0D6PIH5</accession>
<dbReference type="RefSeq" id="WP_244890778.1">
    <property type="nucleotide sequence ID" value="NZ_FQVJ01000021.1"/>
</dbReference>
<feature type="transmembrane region" description="Helical" evidence="1">
    <location>
        <begin position="43"/>
        <end position="63"/>
    </location>
</feature>
<dbReference type="AlphaFoldDB" id="A0A0D6PIH5"/>
<comment type="caution">
    <text evidence="2">The sequence shown here is derived from an EMBL/GenBank/DDBJ whole genome shotgun (WGS) entry which is preliminary data.</text>
</comment>
<dbReference type="STRING" id="1120923.SAMN02746095_02400"/>
<keyword evidence="3" id="KW-1185">Reference proteome</keyword>
<dbReference type="EMBL" id="BANC01000102">
    <property type="protein sequence ID" value="GAN81585.1"/>
    <property type="molecule type" value="Genomic_DNA"/>
</dbReference>
<evidence type="ECO:0000313" key="2">
    <source>
        <dbReference type="EMBL" id="GAN81585.1"/>
    </source>
</evidence>
<keyword evidence="1" id="KW-1133">Transmembrane helix</keyword>